<dbReference type="FunFam" id="1.10.630.10:FF:000042">
    <property type="entry name" value="Cytochrome P450"/>
    <property type="match status" value="1"/>
</dbReference>
<keyword evidence="12" id="KW-0472">Membrane</keyword>
<dbReference type="GO" id="GO:0005506">
    <property type="term" value="F:iron ion binding"/>
    <property type="evidence" value="ECO:0007669"/>
    <property type="project" value="InterPro"/>
</dbReference>
<evidence type="ECO:0000256" key="8">
    <source>
        <dbReference type="ARBA" id="ARBA00023004"/>
    </source>
</evidence>
<keyword evidence="8 10" id="KW-0408">Iron</keyword>
<dbReference type="GO" id="GO:0020037">
    <property type="term" value="F:heme binding"/>
    <property type="evidence" value="ECO:0007669"/>
    <property type="project" value="InterPro"/>
</dbReference>
<dbReference type="InterPro" id="IPR050705">
    <property type="entry name" value="Cytochrome_P450_3A"/>
</dbReference>
<dbReference type="SUPFAM" id="SSF48264">
    <property type="entry name" value="Cytochrome P450"/>
    <property type="match status" value="1"/>
</dbReference>
<comment type="similarity">
    <text evidence="3 11">Belongs to the cytochrome P450 family.</text>
</comment>
<dbReference type="InterPro" id="IPR036396">
    <property type="entry name" value="Cyt_P450_sf"/>
</dbReference>
<comment type="subcellular location">
    <subcellularLocation>
        <location evidence="2">Endoplasmic reticulum membrane</location>
        <topology evidence="2">Peripheral membrane protein</topology>
    </subcellularLocation>
    <subcellularLocation>
        <location evidence="1">Microsome membrane</location>
        <topology evidence="1">Peripheral membrane protein</topology>
    </subcellularLocation>
</comment>
<dbReference type="Proteomes" id="UP001165740">
    <property type="component" value="Chromosome 1"/>
</dbReference>
<name>A0A9W3B1V0_BIOGL</name>
<evidence type="ECO:0000256" key="3">
    <source>
        <dbReference type="ARBA" id="ARBA00010617"/>
    </source>
</evidence>
<dbReference type="AlphaFoldDB" id="A0A9W3B1V0"/>
<sequence>MDFLGIVDIPTWLLILVTCGVLYVYYMTSTHGTFKKLGIPGPQPLPVLGNALYVVRKGLFDSIVDGYKYYKHHKMYGIFEGRTPVLTVTDLDLLKEILVKQSNNFTNRRQYASMAQRYLDTILFIVKDNEWKQLRATLKSSFTSSRLKAMHPKMAELLKQMFDVLKEQAKDKGQVEISSVIGCFCMDFIASIGFEHNCDSLHNPQNDFMRVSRNVLDSFAERTFFFEFFSPPFVKPVLDQLGINILPKSDILFLRKFVTKAMEARSQRVENPDDFLQYLIHHCPGLGLDKSATEGGLTLEQIYGSALTMILAGYDTSAKGFHFAVYLLAMHPECFSRAQREVDEVLQGEFPNPTNVGQLTYLDMCIKESIRMYPLGFFFERTCNKETILQGVKIPKDMIIRVPVAGIHSDPEIYTEPFKFIPERFADDKSRHPMAFIPFGAGPRSCFGEQLAMQMMKVGLAAFLQVFHMSPCVKSVYPIRLKPFGDIIVDHGLWLNLRPRQQCPKGEPVSHQL</sequence>
<dbReference type="InterPro" id="IPR017972">
    <property type="entry name" value="Cyt_P450_CS"/>
</dbReference>
<keyword evidence="6" id="KW-0256">Endoplasmic reticulum</keyword>
<dbReference type="GO" id="GO:0008395">
    <property type="term" value="F:steroid hydroxylase activity"/>
    <property type="evidence" value="ECO:0007669"/>
    <property type="project" value="TreeGrafter"/>
</dbReference>
<dbReference type="Pfam" id="PF00067">
    <property type="entry name" value="p450"/>
    <property type="match status" value="1"/>
</dbReference>
<protein>
    <submittedName>
        <fullName evidence="14">Cytochrome P450 3A21-like</fullName>
    </submittedName>
</protein>
<evidence type="ECO:0000256" key="7">
    <source>
        <dbReference type="ARBA" id="ARBA00023002"/>
    </source>
</evidence>
<dbReference type="InterPro" id="IPR002401">
    <property type="entry name" value="Cyt_P450_E_grp-I"/>
</dbReference>
<dbReference type="Gene3D" id="1.10.630.10">
    <property type="entry name" value="Cytochrome P450"/>
    <property type="match status" value="1"/>
</dbReference>
<dbReference type="OMA" id="PELIWGS"/>
<evidence type="ECO:0000313" key="13">
    <source>
        <dbReference type="Proteomes" id="UP001165740"/>
    </source>
</evidence>
<evidence type="ECO:0000256" key="2">
    <source>
        <dbReference type="ARBA" id="ARBA00004406"/>
    </source>
</evidence>
<dbReference type="PRINTS" id="PR00463">
    <property type="entry name" value="EP450I"/>
</dbReference>
<evidence type="ECO:0000256" key="12">
    <source>
        <dbReference type="SAM" id="Phobius"/>
    </source>
</evidence>
<keyword evidence="4 10" id="KW-0349">Heme</keyword>
<evidence type="ECO:0000256" key="11">
    <source>
        <dbReference type="RuleBase" id="RU000461"/>
    </source>
</evidence>
<proteinExistence type="inferred from homology"/>
<evidence type="ECO:0000256" key="10">
    <source>
        <dbReference type="PIRSR" id="PIRSR602401-1"/>
    </source>
</evidence>
<keyword evidence="7 11" id="KW-0560">Oxidoreductase</keyword>
<dbReference type="GO" id="GO:0005789">
    <property type="term" value="C:endoplasmic reticulum membrane"/>
    <property type="evidence" value="ECO:0007669"/>
    <property type="project" value="UniProtKB-SubCell"/>
</dbReference>
<evidence type="ECO:0000256" key="1">
    <source>
        <dbReference type="ARBA" id="ARBA00004174"/>
    </source>
</evidence>
<evidence type="ECO:0000256" key="4">
    <source>
        <dbReference type="ARBA" id="ARBA00022617"/>
    </source>
</evidence>
<dbReference type="PROSITE" id="PS00086">
    <property type="entry name" value="CYTOCHROME_P450"/>
    <property type="match status" value="1"/>
</dbReference>
<evidence type="ECO:0000256" key="6">
    <source>
        <dbReference type="ARBA" id="ARBA00022848"/>
    </source>
</evidence>
<comment type="function">
    <text evidence="9">Cytochromes P450 are a group of heme-thiolate monooxygenases. They oxidize a variety of structurally unrelated compounds, including steroids, fatty acids, and xenobiotics.</text>
</comment>
<dbReference type="GeneID" id="106053436"/>
<dbReference type="GO" id="GO:0016705">
    <property type="term" value="F:oxidoreductase activity, acting on paired donors, with incorporation or reduction of molecular oxygen"/>
    <property type="evidence" value="ECO:0007669"/>
    <property type="project" value="InterPro"/>
</dbReference>
<organism evidence="13 14">
    <name type="scientific">Biomphalaria glabrata</name>
    <name type="common">Bloodfluke planorb</name>
    <name type="synonym">Freshwater snail</name>
    <dbReference type="NCBI Taxonomy" id="6526"/>
    <lineage>
        <taxon>Eukaryota</taxon>
        <taxon>Metazoa</taxon>
        <taxon>Spiralia</taxon>
        <taxon>Lophotrochozoa</taxon>
        <taxon>Mollusca</taxon>
        <taxon>Gastropoda</taxon>
        <taxon>Heterobranchia</taxon>
        <taxon>Euthyneura</taxon>
        <taxon>Panpulmonata</taxon>
        <taxon>Hygrophila</taxon>
        <taxon>Lymnaeoidea</taxon>
        <taxon>Planorbidae</taxon>
        <taxon>Biomphalaria</taxon>
    </lineage>
</organism>
<keyword evidence="5 10" id="KW-0479">Metal-binding</keyword>
<keyword evidence="12" id="KW-0812">Transmembrane</keyword>
<gene>
    <name evidence="14" type="primary">LOC106053436</name>
</gene>
<evidence type="ECO:0000256" key="9">
    <source>
        <dbReference type="ARBA" id="ARBA00043906"/>
    </source>
</evidence>
<keyword evidence="11" id="KW-0503">Monooxygenase</keyword>
<feature type="binding site" description="axial binding residue" evidence="10">
    <location>
        <position position="446"/>
    </location>
    <ligand>
        <name>heme</name>
        <dbReference type="ChEBI" id="CHEBI:30413"/>
    </ligand>
    <ligandPart>
        <name>Fe</name>
        <dbReference type="ChEBI" id="CHEBI:18248"/>
    </ligandPart>
</feature>
<keyword evidence="6" id="KW-0492">Microsome</keyword>
<dbReference type="OrthoDB" id="1470350at2759"/>
<keyword evidence="12" id="KW-1133">Transmembrane helix</keyword>
<comment type="cofactor">
    <cofactor evidence="10">
        <name>heme</name>
        <dbReference type="ChEBI" id="CHEBI:30413"/>
    </cofactor>
</comment>
<evidence type="ECO:0000313" key="14">
    <source>
        <dbReference type="RefSeq" id="XP_055893438.1"/>
    </source>
</evidence>
<dbReference type="PANTHER" id="PTHR24302:SF15">
    <property type="entry name" value="FATTY-ACID PEROXYGENASE"/>
    <property type="match status" value="1"/>
</dbReference>
<dbReference type="PRINTS" id="PR00385">
    <property type="entry name" value="P450"/>
</dbReference>
<evidence type="ECO:0000256" key="5">
    <source>
        <dbReference type="ARBA" id="ARBA00022723"/>
    </source>
</evidence>
<reference evidence="14" key="1">
    <citation type="submission" date="2025-08" db="UniProtKB">
        <authorList>
            <consortium name="RefSeq"/>
        </authorList>
    </citation>
    <scope>IDENTIFICATION</scope>
</reference>
<dbReference type="PANTHER" id="PTHR24302">
    <property type="entry name" value="CYTOCHROME P450 FAMILY 3"/>
    <property type="match status" value="1"/>
</dbReference>
<keyword evidence="13" id="KW-1185">Reference proteome</keyword>
<dbReference type="RefSeq" id="XP_055893438.1">
    <property type="nucleotide sequence ID" value="XM_056037463.1"/>
</dbReference>
<dbReference type="InterPro" id="IPR001128">
    <property type="entry name" value="Cyt_P450"/>
</dbReference>
<feature type="transmembrane region" description="Helical" evidence="12">
    <location>
        <begin position="6"/>
        <end position="26"/>
    </location>
</feature>
<accession>A0A9W3B1V0</accession>